<feature type="transmembrane region" description="Helical" evidence="2">
    <location>
        <begin position="78"/>
        <end position="97"/>
    </location>
</feature>
<proteinExistence type="predicted"/>
<dbReference type="Proteomes" id="UP000507245">
    <property type="component" value="Unassembled WGS sequence"/>
</dbReference>
<sequence>MSQAEFESPVPRQTPPTNRFTSSSTSPPLLAFSLFWIRPLHWATTTTSTSEVSHIYWKVYRALAMAPALVFAPPSSTLGFGPLGYTMVGMVVVFSMVHRQIWP</sequence>
<gene>
    <name evidence="3" type="ORF">ORAREDHAP_LOCUS20436</name>
</gene>
<evidence type="ECO:0000313" key="4">
    <source>
        <dbReference type="Proteomes" id="UP000507245"/>
    </source>
</evidence>
<protein>
    <submittedName>
        <fullName evidence="3">Uncharacterized protein</fullName>
    </submittedName>
</protein>
<keyword evidence="2" id="KW-0472">Membrane</keyword>
<evidence type="ECO:0000313" key="3">
    <source>
        <dbReference type="EMBL" id="CAB4303775.1"/>
    </source>
</evidence>
<accession>A0A6J5WUM9</accession>
<evidence type="ECO:0000256" key="2">
    <source>
        <dbReference type="SAM" id="Phobius"/>
    </source>
</evidence>
<keyword evidence="2" id="KW-0812">Transmembrane</keyword>
<organism evidence="3 4">
    <name type="scientific">Prunus armeniaca</name>
    <name type="common">Apricot</name>
    <name type="synonym">Armeniaca vulgaris</name>
    <dbReference type="NCBI Taxonomy" id="36596"/>
    <lineage>
        <taxon>Eukaryota</taxon>
        <taxon>Viridiplantae</taxon>
        <taxon>Streptophyta</taxon>
        <taxon>Embryophyta</taxon>
        <taxon>Tracheophyta</taxon>
        <taxon>Spermatophyta</taxon>
        <taxon>Magnoliopsida</taxon>
        <taxon>eudicotyledons</taxon>
        <taxon>Gunneridae</taxon>
        <taxon>Pentapetalae</taxon>
        <taxon>rosids</taxon>
        <taxon>fabids</taxon>
        <taxon>Rosales</taxon>
        <taxon>Rosaceae</taxon>
        <taxon>Amygdaloideae</taxon>
        <taxon>Amygdaleae</taxon>
        <taxon>Prunus</taxon>
    </lineage>
</organism>
<feature type="region of interest" description="Disordered" evidence="1">
    <location>
        <begin position="1"/>
        <end position="27"/>
    </location>
</feature>
<name>A0A6J5WUM9_PRUAR</name>
<reference evidence="4" key="1">
    <citation type="journal article" date="2020" name="Genome Biol.">
        <title>Gamete binning: chromosome-level and haplotype-resolved genome assembly enabled by high-throughput single-cell sequencing of gamete genomes.</title>
        <authorList>
            <person name="Campoy J.A."/>
            <person name="Sun H."/>
            <person name="Goel M."/>
            <person name="Jiao W.-B."/>
            <person name="Folz-Donahue K."/>
            <person name="Wang N."/>
            <person name="Rubio M."/>
            <person name="Liu C."/>
            <person name="Kukat C."/>
            <person name="Ruiz D."/>
            <person name="Huettel B."/>
            <person name="Schneeberger K."/>
        </authorList>
    </citation>
    <scope>NUCLEOTIDE SEQUENCE [LARGE SCALE GENOMIC DNA]</scope>
    <source>
        <strain evidence="4">cv. Rojo Pasion</strain>
    </source>
</reference>
<keyword evidence="4" id="KW-1185">Reference proteome</keyword>
<feature type="compositionally biased region" description="Polar residues" evidence="1">
    <location>
        <begin position="15"/>
        <end position="27"/>
    </location>
</feature>
<dbReference type="EMBL" id="CAEKKB010000003">
    <property type="protein sequence ID" value="CAB4303775.1"/>
    <property type="molecule type" value="Genomic_DNA"/>
</dbReference>
<evidence type="ECO:0000256" key="1">
    <source>
        <dbReference type="SAM" id="MobiDB-lite"/>
    </source>
</evidence>
<keyword evidence="2" id="KW-1133">Transmembrane helix</keyword>
<dbReference type="AlphaFoldDB" id="A0A6J5WUM9"/>